<dbReference type="AlphaFoldDB" id="A0A5C6X4S3"/>
<dbReference type="SUPFAM" id="SSF53474">
    <property type="entry name" value="alpha/beta-Hydrolases"/>
    <property type="match status" value="1"/>
</dbReference>
<dbReference type="Proteomes" id="UP000321046">
    <property type="component" value="Unassembled WGS sequence"/>
</dbReference>
<dbReference type="InterPro" id="IPR029058">
    <property type="entry name" value="AB_hydrolase_fold"/>
</dbReference>
<sequence>MMRRNGMGALILAALLVLGAGWGCGSETPGVEAPPRVVRALWNPTSGELPTPTDLLRDDDLGRLNLPVGDALSDAEREFRTYLNTLDAYPLSSAMRFPLSGPVQESSLLGAVVMVEEPGMRTVQVRPRYDAELEAVIVELAEGEALQPGRRYTLGLRGYAGGARGAGGELLVADAAFFLLRSEERLTEHPDALPGATRAEREALAAELTALQEDYIPAMEVLASRGIPREEIAAMTQFTTTSLPAIAFDSASGRAPLPNALLTDETGRVALPVDADDPGERAEILRGLNGYDGFSISGAMRVESTASFGEGVGQGAELRVFRLRESGRWEEVVDLERGRFDDASTLWVRPRLTLEPQTTYAYVVAGDVPAADGRAHRPQPLGAMLMLEAPLVAGGRSELGGLTDSEAQRLEPVRAEVDGLLRQLEAEEGLDRSTLAAAVPFKTASSASTLLARRQKLYDDEVRTSVISLEVTEPSGGTRLLLNSVDAVVRGQMFVADHLDPATRAFFPDGRYEERAVDFVMTLPKDVSVAEPLPVVLFGHGLMTSRELLYLIAEPLAAAGYAAFALDLPYHGERAVCLTDQNCEGNATCDALGRCLYADGSRGRINRVEVPWLLSLGNQFDELLSYPSTSGTVFIDMERLFGTRDHFAQAVLDLQQAVRVLQSDDMEQAIVDTTGLWVGDEIVYLGMSLGGILGSSLSAVEPEIVNFVLNVPAADLVRIIEHSVSFETAFEHALHARGIEHGSDAYVEFVQALRWILDPVDPLNLVQHTLLQPLPGHPTRRVLIQMASGDRVVPNEGTRALSERMGVAITEYEPGLTDHGFLFNPNPLAYGSRTAREDMVEFFNQR</sequence>
<dbReference type="Gene3D" id="3.40.50.1820">
    <property type="entry name" value="alpha/beta hydrolase"/>
    <property type="match status" value="1"/>
</dbReference>
<organism evidence="1 2">
    <name type="scientific">Lujinxingia vulgaris</name>
    <dbReference type="NCBI Taxonomy" id="2600176"/>
    <lineage>
        <taxon>Bacteria</taxon>
        <taxon>Deltaproteobacteria</taxon>
        <taxon>Bradymonadales</taxon>
        <taxon>Lujinxingiaceae</taxon>
        <taxon>Lujinxingia</taxon>
    </lineage>
</organism>
<protein>
    <recommendedName>
        <fullName evidence="3">AB hydrolase-1 domain-containing protein</fullName>
    </recommendedName>
</protein>
<name>A0A5C6X4S3_9DELT</name>
<reference evidence="1 2" key="1">
    <citation type="submission" date="2019-08" db="EMBL/GenBank/DDBJ databases">
        <title>Bradymonadales sp. TMQ2.</title>
        <authorList>
            <person name="Liang Q."/>
        </authorList>
    </citation>
    <scope>NUCLEOTIDE SEQUENCE [LARGE SCALE GENOMIC DNA]</scope>
    <source>
        <strain evidence="1 2">TMQ2</strain>
    </source>
</reference>
<accession>A0A5C6X4S3</accession>
<gene>
    <name evidence="1" type="ORF">FRC96_21225</name>
</gene>
<evidence type="ECO:0008006" key="3">
    <source>
        <dbReference type="Google" id="ProtNLM"/>
    </source>
</evidence>
<evidence type="ECO:0000313" key="2">
    <source>
        <dbReference type="Proteomes" id="UP000321046"/>
    </source>
</evidence>
<dbReference type="EMBL" id="VOSL01000148">
    <property type="protein sequence ID" value="TXD31384.1"/>
    <property type="molecule type" value="Genomic_DNA"/>
</dbReference>
<dbReference type="PANTHER" id="PTHR22946">
    <property type="entry name" value="DIENELACTONE HYDROLASE DOMAIN-CONTAINING PROTEIN-RELATED"/>
    <property type="match status" value="1"/>
</dbReference>
<dbReference type="InterPro" id="IPR050261">
    <property type="entry name" value="FrsA_esterase"/>
</dbReference>
<comment type="caution">
    <text evidence="1">The sequence shown here is derived from an EMBL/GenBank/DDBJ whole genome shotgun (WGS) entry which is preliminary data.</text>
</comment>
<proteinExistence type="predicted"/>
<evidence type="ECO:0000313" key="1">
    <source>
        <dbReference type="EMBL" id="TXD31384.1"/>
    </source>
</evidence>